<organism evidence="1 2">
    <name type="scientific">Lolium multiflorum</name>
    <name type="common">Italian ryegrass</name>
    <name type="synonym">Lolium perenne subsp. multiflorum</name>
    <dbReference type="NCBI Taxonomy" id="4521"/>
    <lineage>
        <taxon>Eukaryota</taxon>
        <taxon>Viridiplantae</taxon>
        <taxon>Streptophyta</taxon>
        <taxon>Embryophyta</taxon>
        <taxon>Tracheophyta</taxon>
        <taxon>Spermatophyta</taxon>
        <taxon>Magnoliopsida</taxon>
        <taxon>Liliopsida</taxon>
        <taxon>Poales</taxon>
        <taxon>Poaceae</taxon>
        <taxon>BOP clade</taxon>
        <taxon>Pooideae</taxon>
        <taxon>Poodae</taxon>
        <taxon>Poeae</taxon>
        <taxon>Poeae Chloroplast Group 2 (Poeae type)</taxon>
        <taxon>Loliodinae</taxon>
        <taxon>Loliinae</taxon>
        <taxon>Lolium</taxon>
    </lineage>
</organism>
<comment type="caution">
    <text evidence="1">The sequence shown here is derived from an EMBL/GenBank/DDBJ whole genome shotgun (WGS) entry which is preliminary data.</text>
</comment>
<evidence type="ECO:0008006" key="3">
    <source>
        <dbReference type="Google" id="ProtNLM"/>
    </source>
</evidence>
<sequence length="212" mass="23650">MTPTAEAAKAAQAAATQNAITIKELSVTSERLLKSQENVSNKVSSLETQVEGLGTRITSLEGAITAAIANNNSGLDGHREETANQGTAFEHVLGNGECRIPRNQHESGPSRERAGFSNEFTLGRHDRQGRENIREFRMPKTNFPKFDGSNPKFWKEKAEKYFHMFHVPDEYKVDYATLHFIGTAALWLQTYEAQHDIDSWVKSLAKICITPT</sequence>
<keyword evidence="2" id="KW-1185">Reference proteome</keyword>
<gene>
    <name evidence="1" type="ORF">QYE76_031890</name>
</gene>
<accession>A0AAD8QUT4</accession>
<name>A0AAD8QUT4_LOLMU</name>
<dbReference type="EMBL" id="JAUUTY010000007">
    <property type="protein sequence ID" value="KAK1608217.1"/>
    <property type="molecule type" value="Genomic_DNA"/>
</dbReference>
<proteinExistence type="predicted"/>
<dbReference type="AlphaFoldDB" id="A0AAD8QUT4"/>
<evidence type="ECO:0000313" key="2">
    <source>
        <dbReference type="Proteomes" id="UP001231189"/>
    </source>
</evidence>
<evidence type="ECO:0000313" key="1">
    <source>
        <dbReference type="EMBL" id="KAK1608217.1"/>
    </source>
</evidence>
<reference evidence="1" key="1">
    <citation type="submission" date="2023-07" db="EMBL/GenBank/DDBJ databases">
        <title>A chromosome-level genome assembly of Lolium multiflorum.</title>
        <authorList>
            <person name="Chen Y."/>
            <person name="Copetti D."/>
            <person name="Kolliker R."/>
            <person name="Studer B."/>
        </authorList>
    </citation>
    <scope>NUCLEOTIDE SEQUENCE</scope>
    <source>
        <strain evidence="1">02402/16</strain>
        <tissue evidence="1">Leaf</tissue>
    </source>
</reference>
<dbReference type="Gene3D" id="1.20.5.340">
    <property type="match status" value="1"/>
</dbReference>
<dbReference type="Proteomes" id="UP001231189">
    <property type="component" value="Unassembled WGS sequence"/>
</dbReference>
<protein>
    <recommendedName>
        <fullName evidence="3">Retrotransposon gag domain-containing protein</fullName>
    </recommendedName>
</protein>